<keyword evidence="3 9" id="KW-0378">Hydrolase</keyword>
<dbReference type="EC" id="3.2.1.143" evidence="2"/>
<reference evidence="9 10" key="1">
    <citation type="submission" date="2015-12" db="EMBL/GenBank/DDBJ databases">
        <title>The genome of Folsomia candida.</title>
        <authorList>
            <person name="Faddeeva A."/>
            <person name="Derks M.F."/>
            <person name="Anvar Y."/>
            <person name="Smit S."/>
            <person name="Van Straalen N."/>
            <person name="Roelofs D."/>
        </authorList>
    </citation>
    <scope>NUCLEOTIDE SEQUENCE [LARGE SCALE GENOMIC DNA]</scope>
    <source>
        <strain evidence="9 10">VU population</strain>
        <tissue evidence="9">Whole body</tissue>
    </source>
</reference>
<dbReference type="Proteomes" id="UP000198287">
    <property type="component" value="Unassembled WGS sequence"/>
</dbReference>
<evidence type="ECO:0000259" key="7">
    <source>
        <dbReference type="Pfam" id="PF05028"/>
    </source>
</evidence>
<feature type="domain" description="PARG helical" evidence="8">
    <location>
        <begin position="118"/>
        <end position="230"/>
    </location>
</feature>
<dbReference type="InterPro" id="IPR007724">
    <property type="entry name" value="Poly_GlycHdrlase"/>
</dbReference>
<feature type="transmembrane region" description="Helical" evidence="6">
    <location>
        <begin position="27"/>
        <end position="48"/>
    </location>
</feature>
<dbReference type="GO" id="GO:0005737">
    <property type="term" value="C:cytoplasm"/>
    <property type="evidence" value="ECO:0007669"/>
    <property type="project" value="TreeGrafter"/>
</dbReference>
<dbReference type="EMBL" id="LNIX01000007">
    <property type="protein sequence ID" value="OXA52322.1"/>
    <property type="molecule type" value="Genomic_DNA"/>
</dbReference>
<dbReference type="GO" id="GO:0005975">
    <property type="term" value="P:carbohydrate metabolic process"/>
    <property type="evidence" value="ECO:0007669"/>
    <property type="project" value="InterPro"/>
</dbReference>
<dbReference type="GO" id="GO:0009225">
    <property type="term" value="P:nucleotide-sugar metabolic process"/>
    <property type="evidence" value="ECO:0007669"/>
    <property type="project" value="TreeGrafter"/>
</dbReference>
<dbReference type="InterPro" id="IPR048362">
    <property type="entry name" value="PARG_helical"/>
</dbReference>
<keyword evidence="6" id="KW-0472">Membrane</keyword>
<comment type="similarity">
    <text evidence="1">Belongs to the poly(ADP-ribose) glycohydrolase family.</text>
</comment>
<comment type="caution">
    <text evidence="9">The sequence shown here is derived from an EMBL/GenBank/DDBJ whole genome shotgun (WGS) entry which is preliminary data.</text>
</comment>
<feature type="binding site" evidence="5">
    <location>
        <position position="288"/>
    </location>
    <ligand>
        <name>substrate</name>
    </ligand>
</feature>
<dbReference type="InterPro" id="IPR046372">
    <property type="entry name" value="PARG_cat_C"/>
</dbReference>
<keyword evidence="6" id="KW-1133">Transmembrane helix</keyword>
<sequence>MARVPIKSRITTVSTQLPLVPLPNLNMTLSILPVVVIMLWLATFDSVYGQTYFRMPYNTDKWPAITKRLSELDYQIKTGRSPTYEVNYAIKMFDPATADYNYDSLYRVESDPEWKRRMEVVLPKMAAIALRLPQLLPNPGVRVLRRGENGVIRLNQVQVLSLLANSFFCTFPAKEEGFPRNKFCTLFEGAGGSEASKAEKLKAFLHYFERMLERFPPGSKGTGTLITYERRSLSPGEVPNWTNSGKTLTSVWVEEYGHIEDEKGFQHLQADFANKMLGGGILGNGATQEEIRFAVNPELLITSLLFEQLDNNEAAIVTGVEQFSTTSGYASNLRFTGDFRDTTPLDAEGRRDTSVFAFDALKFEDGKEYEQFWEWQVDRELKKAYAAFSKKGRTEDWKPIATGNWGSGVFNGDQELKFLIQWMAASQSERNMKYFTVGRPGLKDAIVQLLNRFKQAAPPVTVGRLYQAIALYRRKVVDKHNQNNISIFKFIQNDSEAKALLRLP</sequence>
<organism evidence="9 10">
    <name type="scientific">Folsomia candida</name>
    <name type="common">Springtail</name>
    <dbReference type="NCBI Taxonomy" id="158441"/>
    <lineage>
        <taxon>Eukaryota</taxon>
        <taxon>Metazoa</taxon>
        <taxon>Ecdysozoa</taxon>
        <taxon>Arthropoda</taxon>
        <taxon>Hexapoda</taxon>
        <taxon>Collembola</taxon>
        <taxon>Entomobryomorpha</taxon>
        <taxon>Isotomoidea</taxon>
        <taxon>Isotomidae</taxon>
        <taxon>Proisotominae</taxon>
        <taxon>Folsomia</taxon>
    </lineage>
</organism>
<feature type="active site" evidence="4">
    <location>
        <position position="290"/>
    </location>
</feature>
<name>A0A226E3L1_FOLCA</name>
<evidence type="ECO:0000256" key="3">
    <source>
        <dbReference type="ARBA" id="ARBA00022801"/>
    </source>
</evidence>
<dbReference type="PANTHER" id="PTHR12837:SF0">
    <property type="entry name" value="POLY(ADP-RIBOSE) GLYCOHYDROLASE"/>
    <property type="match status" value="1"/>
</dbReference>
<dbReference type="AlphaFoldDB" id="A0A226E3L1"/>
<feature type="active site" evidence="4">
    <location>
        <position position="271"/>
    </location>
</feature>
<gene>
    <name evidence="9" type="ORF">Fcan01_12963</name>
</gene>
<evidence type="ECO:0000313" key="10">
    <source>
        <dbReference type="Proteomes" id="UP000198287"/>
    </source>
</evidence>
<keyword evidence="6" id="KW-0812">Transmembrane</keyword>
<feature type="binding site" evidence="5">
    <location>
        <position position="274"/>
    </location>
    <ligand>
        <name>substrate</name>
    </ligand>
</feature>
<accession>A0A226E3L1</accession>
<dbReference type="GO" id="GO:0006282">
    <property type="term" value="P:regulation of DNA repair"/>
    <property type="evidence" value="ECO:0007669"/>
    <property type="project" value="InterPro"/>
</dbReference>
<protein>
    <recommendedName>
        <fullName evidence="2">poly(ADP-ribose) glycohydrolase</fullName>
        <ecNumber evidence="2">3.2.1.143</ecNumber>
    </recommendedName>
</protein>
<dbReference type="Pfam" id="PF05028">
    <property type="entry name" value="PARG_cat_C"/>
    <property type="match status" value="1"/>
</dbReference>
<evidence type="ECO:0000256" key="1">
    <source>
        <dbReference type="ARBA" id="ARBA00009545"/>
    </source>
</evidence>
<dbReference type="GO" id="GO:0005634">
    <property type="term" value="C:nucleus"/>
    <property type="evidence" value="ECO:0007669"/>
    <property type="project" value="TreeGrafter"/>
</dbReference>
<dbReference type="PANTHER" id="PTHR12837">
    <property type="entry name" value="POLY ADP-RIBOSE GLYCOHYDROLASE"/>
    <property type="match status" value="1"/>
</dbReference>
<dbReference type="STRING" id="158441.A0A226E3L1"/>
<dbReference type="OMA" id="LHGWTVG"/>
<evidence type="ECO:0000256" key="6">
    <source>
        <dbReference type="SAM" id="Phobius"/>
    </source>
</evidence>
<evidence type="ECO:0000256" key="5">
    <source>
        <dbReference type="PIRSR" id="PIRSR607724-2"/>
    </source>
</evidence>
<dbReference type="OrthoDB" id="1937899at2759"/>
<proteinExistence type="inferred from homology"/>
<feature type="domain" description="PARG catalytic Macro" evidence="7">
    <location>
        <begin position="239"/>
        <end position="442"/>
    </location>
</feature>
<evidence type="ECO:0000313" key="9">
    <source>
        <dbReference type="EMBL" id="OXA52322.1"/>
    </source>
</evidence>
<dbReference type="Pfam" id="PF20811">
    <property type="entry name" value="PARG_cat_N"/>
    <property type="match status" value="1"/>
</dbReference>
<evidence type="ECO:0000256" key="2">
    <source>
        <dbReference type="ARBA" id="ARBA00012255"/>
    </source>
</evidence>
<evidence type="ECO:0000256" key="4">
    <source>
        <dbReference type="PIRSR" id="PIRSR607724-1"/>
    </source>
</evidence>
<keyword evidence="10" id="KW-1185">Reference proteome</keyword>
<feature type="active site" evidence="4">
    <location>
        <position position="289"/>
    </location>
</feature>
<feature type="binding site" evidence="5">
    <location>
        <position position="329"/>
    </location>
    <ligand>
        <name>substrate</name>
    </ligand>
</feature>
<evidence type="ECO:0000259" key="8">
    <source>
        <dbReference type="Pfam" id="PF20811"/>
    </source>
</evidence>
<dbReference type="GO" id="GO:0004649">
    <property type="term" value="F:poly(ADP-ribose) glycohydrolase activity"/>
    <property type="evidence" value="ECO:0007669"/>
    <property type="project" value="UniProtKB-EC"/>
</dbReference>
<dbReference type="GO" id="GO:1990966">
    <property type="term" value="P:ATP generation from poly-ADP-D-ribose"/>
    <property type="evidence" value="ECO:0007669"/>
    <property type="project" value="TreeGrafter"/>
</dbReference>